<reference evidence="1 2" key="1">
    <citation type="submission" date="2013-06" db="EMBL/GenBank/DDBJ databases">
        <authorList>
            <person name="Weinstock G."/>
            <person name="Sodergren E."/>
            <person name="Lobos E.A."/>
            <person name="Fulton L."/>
            <person name="Fulton R."/>
            <person name="Courtney L."/>
            <person name="Fronick C."/>
            <person name="O'Laughlin M."/>
            <person name="Godfrey J."/>
            <person name="Wilson R.M."/>
            <person name="Miner T."/>
            <person name="Farmer C."/>
            <person name="Delehaunty K."/>
            <person name="Cordes M."/>
            <person name="Minx P."/>
            <person name="Tomlinson C."/>
            <person name="Chen J."/>
            <person name="Wollam A."/>
            <person name="Pepin K.H."/>
            <person name="Bhonagiri V."/>
            <person name="Zhang X."/>
            <person name="Warren W."/>
            <person name="Mitreva M."/>
            <person name="Mardis E.R."/>
            <person name="Wilson R.K."/>
        </authorList>
    </citation>
    <scope>NUCLEOTIDE SEQUENCE [LARGE SCALE GENOMIC DNA]</scope>
    <source>
        <strain evidence="1 2">F0570</strain>
    </source>
</reference>
<name>A0A0E2LT01_PORGN</name>
<sequence length="128" mass="15234">MFGLLCHKGTEWRGDILGQIAHFLGQITHLAIRKQQKTSSFWTNRAQKKRKTLIKKILRVQVLKSSFRMSFRAWRSILLQGKRDRPIRYRIEMRNARTKEGARNKKRKTKEMSCACQKNIYLCTVLIR</sequence>
<evidence type="ECO:0000313" key="2">
    <source>
        <dbReference type="Proteomes" id="UP000016630"/>
    </source>
</evidence>
<dbReference type="EMBL" id="AWUW01000027">
    <property type="protein sequence ID" value="ERJ68304.1"/>
    <property type="molecule type" value="Genomic_DNA"/>
</dbReference>
<protein>
    <submittedName>
        <fullName evidence="1">Uncharacterized protein</fullName>
    </submittedName>
</protein>
<organism evidence="1 2">
    <name type="scientific">Porphyromonas gingivalis F0570</name>
    <dbReference type="NCBI Taxonomy" id="1227271"/>
    <lineage>
        <taxon>Bacteria</taxon>
        <taxon>Pseudomonadati</taxon>
        <taxon>Bacteroidota</taxon>
        <taxon>Bacteroidia</taxon>
        <taxon>Bacteroidales</taxon>
        <taxon>Porphyromonadaceae</taxon>
        <taxon>Porphyromonas</taxon>
    </lineage>
</organism>
<gene>
    <name evidence="1" type="ORF">HMPREF1555_00478</name>
</gene>
<dbReference type="HOGENOM" id="CLU_1957560_0_0_10"/>
<dbReference type="AlphaFoldDB" id="A0A0E2LT01"/>
<proteinExistence type="predicted"/>
<accession>A0A0E2LT01</accession>
<dbReference type="Proteomes" id="UP000016630">
    <property type="component" value="Unassembled WGS sequence"/>
</dbReference>
<evidence type="ECO:0000313" key="1">
    <source>
        <dbReference type="EMBL" id="ERJ68304.1"/>
    </source>
</evidence>
<comment type="caution">
    <text evidence="1">The sequence shown here is derived from an EMBL/GenBank/DDBJ whole genome shotgun (WGS) entry which is preliminary data.</text>
</comment>